<evidence type="ECO:0000313" key="1">
    <source>
        <dbReference type="EMBL" id="KKL82499.1"/>
    </source>
</evidence>
<comment type="caution">
    <text evidence="1">The sequence shown here is derived from an EMBL/GenBank/DDBJ whole genome shotgun (WGS) entry which is preliminary data.</text>
</comment>
<dbReference type="AlphaFoldDB" id="A0A0F9F7Y2"/>
<proteinExistence type="predicted"/>
<protein>
    <submittedName>
        <fullName evidence="1">Uncharacterized protein</fullName>
    </submittedName>
</protein>
<sequence length="294" mass="33820">MGSPRKWIDGLLVVVFLVTIPTLVLANKWKGIVEANDYKNYQTKPTPTFKVTVRFPYVLPKVLKKLKPGQDIMGVTFEGAVIGKLIRFRVAGLSEVMVWAELYSDVPWEDGKVLWDKIPLHLFQKVSFVTPDMCCILEDGEIVEISKFPEEEVKTKYVMFRDTKPSILQALQKLPEYKRASATLYFERVKPNELKLLKPGAIIRDVQKKKDIGIIKSIDWARVHLEENDDEAPFAVLGYRVQIKARLRGENKHQLSMKWPIEETPRVGKNVLVEVGGRIFQTYDHSTIMELSYD</sequence>
<gene>
    <name evidence="1" type="ORF">LCGC14_1984140</name>
</gene>
<accession>A0A0F9F7Y2</accession>
<dbReference type="EMBL" id="LAZR01022261">
    <property type="protein sequence ID" value="KKL82499.1"/>
    <property type="molecule type" value="Genomic_DNA"/>
</dbReference>
<name>A0A0F9F7Y2_9ZZZZ</name>
<reference evidence="1" key="1">
    <citation type="journal article" date="2015" name="Nature">
        <title>Complex archaea that bridge the gap between prokaryotes and eukaryotes.</title>
        <authorList>
            <person name="Spang A."/>
            <person name="Saw J.H."/>
            <person name="Jorgensen S.L."/>
            <person name="Zaremba-Niedzwiedzka K."/>
            <person name="Martijn J."/>
            <person name="Lind A.E."/>
            <person name="van Eijk R."/>
            <person name="Schleper C."/>
            <person name="Guy L."/>
            <person name="Ettema T.J."/>
        </authorList>
    </citation>
    <scope>NUCLEOTIDE SEQUENCE</scope>
</reference>
<organism evidence="1">
    <name type="scientific">marine sediment metagenome</name>
    <dbReference type="NCBI Taxonomy" id="412755"/>
    <lineage>
        <taxon>unclassified sequences</taxon>
        <taxon>metagenomes</taxon>
        <taxon>ecological metagenomes</taxon>
    </lineage>
</organism>